<dbReference type="SUPFAM" id="SSF55048">
    <property type="entry name" value="Probable ACP-binding domain of malonyl-CoA ACP transacylase"/>
    <property type="match status" value="1"/>
</dbReference>
<dbReference type="Gene3D" id="3.40.50.150">
    <property type="entry name" value="Vaccinia Virus protein VP39"/>
    <property type="match status" value="1"/>
</dbReference>
<evidence type="ECO:0000313" key="11">
    <source>
        <dbReference type="Proteomes" id="UP000324241"/>
    </source>
</evidence>
<dbReference type="InterPro" id="IPR056501">
    <property type="entry name" value="NAD-bd_HRPKS_sdrA"/>
</dbReference>
<feature type="active site" description="Proton donor; for dehydratase activity" evidence="7">
    <location>
        <position position="1126"/>
    </location>
</feature>
<evidence type="ECO:0000256" key="2">
    <source>
        <dbReference type="ARBA" id="ARBA00022553"/>
    </source>
</evidence>
<dbReference type="InterPro" id="IPR013217">
    <property type="entry name" value="Methyltransf_12"/>
</dbReference>
<dbReference type="InterPro" id="IPR020843">
    <property type="entry name" value="ER"/>
</dbReference>
<dbReference type="GO" id="GO:0006633">
    <property type="term" value="P:fatty acid biosynthetic process"/>
    <property type="evidence" value="ECO:0007669"/>
    <property type="project" value="TreeGrafter"/>
</dbReference>
<dbReference type="Pfam" id="PF21089">
    <property type="entry name" value="PKS_DH_N"/>
    <property type="match status" value="1"/>
</dbReference>
<dbReference type="CDD" id="cd02440">
    <property type="entry name" value="AdoMet_MTases"/>
    <property type="match status" value="1"/>
</dbReference>
<sequence length="2472" mass="272194">MASSDTDSSGSPRGWTAVDAEEYQTTADASWPHDAPPLIAIVGMGVRLPGGVSSPEDFWKLMIDRRCASGPVPGSRYNIDAFYGVPGEDTQSVVSRNGYFLDDEYLGKADSSFFQTNRYEHGAQDPQQMLLLEVVWECMESAGQVNWRGTEIGSFVGTFGEDWLDLTAKDTQNLNPLHVIGTGDYAVANRVSFEYDLKGPSMTCRTACSSSLVALHEACQAIALGDCPSAIVGGTSLIFTPTMTTNMSQANALSPDGICKTFDADANGYTRGEGICALYIKKLDDAIRDHDPVRGVIRAVATNFDGRTNHIMVPSADGQEALIRKAYRKAHIANPGETAFVECHGTATPVGDVVETTAIANAFERQSMIIGGVKPNIGHTEGAAGLAGLIKGVLALEHKQIPPNIHFATPNPKILFKEAGLTVPVETLPWPQDRKERVSVNCFGVGGTNAHVIVDSADSVLEPRTNTSEGSKSIPQLLVVSASHLESLTRRIEQIENYISQKAGSLDDLVYTLSVRREHLQHRAFAVKHKGNSTMSTNFVRADNINHGAKTVAFAFPGQGVQWSGMGAQLMENFTSFKNDMHRMDNVLQGLSNAPEWRICEELVRTGEESNIDQPEISQPLCTAVQIGLVNLLKSWGITPSTVIGHSSGEFAAAYAANAISLDTAIILAYTRGVVATIAPSDGGMLAVALGRDSVSRYLDNDIVVACENSPKSVTLAGPRCRLERLATNLKNEEPDVLLKLLPVERAYHSPHMATVGAKYEDMTGPHIAMNADAMIPMYSTASGTVITCPSELDAVYWRRSLESPVLFSTAFRDLAISTTDKVHLVIIEIGSNSALRGPMQQILSETTTSYTYCATMKRNEDNIFNIMSVAGTAYLSHLPVDLLAINGAYQGQTVPDLPTYPWQREDTEWTESRLTRQWRLRQFPRHELLGARCLESNDFAPTWRNVLRGDEVPWINEHRMMGIVVFPAVGYVSIVSEAIRQVTGSSDCTIQHLLLMEALVRDESDVEIMTSLRKMTLNATMDSSWYEFIIWSYNGHGWTKHCSGQARAGNDQPPSSNTISAPFDRELTSQTWYRRTQKKGLEYGTRFEGLHDITVDPLRNAARGRVEDKRELHHSYYAIHPTIVDQCLQVALIASDKGVSHYPDKAGMPLYIDRVYLAPGGDSMLVEATTTNPVEENLIGRFRAVSETTGDLVLEMAGMRFLPIPETGFEGKGPKLGTYVEWKPDIRFLTVSHQVPSPVFLDQSMMHGCAKAAFVSMFDMLEAMGTQPVLSPYFIRYKEVLLNIARRLAEGQYNYIPGLQHIREMNQKQRQKIFETLRTEFPDPRVDKFYVDIRRYATEYSNHFADGNDTGSTSLLSSMKSIFEWGLTLHNWNDFLGPLGHTNPRLRILEVGADAGSATATIVNALTTIQGDRLFNNFTVTDPDTACLDALKERFQAVPKMEYKSLDISKDPREQGLIEASYDLVVVCNVLWQTPVLSQPLKNVRSLLAPGGRLLLCEPCSDIPYFDVLMALLPGWWSGVGNDHLEKPYVSVHRWKTELCLAGFSGVDVFAYNAPSPLHSQAVMLSTNPVVDPPRPPISLLCRPEDRYHPWVQGIASHLSCNEYAVQWCLFGEELQTQDVIALLDLETPFMDNLSQLTYDKLKSILASVKRILWVTHSIQMRCLDPRFGQILGLARTLRLELNIDFGTFEVDSFNEDTISTVMQVYQQLGSDIPGSDAREYEFILSQGAVHTGRAILTKVADQLEAKDQFDVYQLDIGTVGDLSTLGWKPIRGREAGPHEVEVKASYMALNFKDLMMSLGVVERTKTMDFSFEVSGIITSVGSQVSDLQVGDKVVLFDPSPTATKGVFPAERVRRIPDKLTMTEAAAIPTAYATSILTLLQIGQLKTGQSVLVHSACGGVGLAAVHICHAIGAIIFASVGSDEKAHYLMETFGIPRSHIFDSHSTSFLSGVMQQTNGRGVDLVLNSLAGDLLRASWQCVAPFGKMLEIGKRDILGHGLLDLHGFQNCRSFCGFDLYTVAFKDWRRSGEAIEKGIKYFLDSKYRPAHTVFKVEELETAMRQMQNGQNIGKLIIELPEDDSRLPLLPAPPVFSFQSNASYLLVGGQRGIGRAIVRWMVEYGARYFVFLSRSAGCNEEDQKFSQELQIQGCQVEMIAGSVADLETVERAIGQSPRPIAGIIQMSAILKDQLFDKMSYEDWTESLSAKVQGTWNLHHALLSQPLDFFIVFSSAVSLVGNAGQANYAAANSFLDSFVQYRRGLGLPASGVSLGPVDEMGLMSRQPELLAKAHQTFHHMMGEGDVLKAFQVAVVSAKDDLSSCRPATMIAGLSPAAVTNDPWLQQDARFTTFSISKSDELSAGGIDEAEFQRKIASVKSNPTLLNDGTVVNWIIEALGKQISHHNGQSGEIDEAQYPNLEVDSLMSLQIKHWIRRNADVELSIGAITEARKVGAIATLITDSLRARYGVKENEDGKA</sequence>
<dbReference type="CDD" id="cd05195">
    <property type="entry name" value="enoyl_red"/>
    <property type="match status" value="1"/>
</dbReference>
<dbReference type="GO" id="GO:0004312">
    <property type="term" value="F:fatty acid synthase activity"/>
    <property type="evidence" value="ECO:0007669"/>
    <property type="project" value="TreeGrafter"/>
</dbReference>
<dbReference type="InterPro" id="IPR020807">
    <property type="entry name" value="PKS_DH"/>
</dbReference>
<name>A0A5M9M8N8_9EURO</name>
<dbReference type="GO" id="GO:0044550">
    <property type="term" value="P:secondary metabolite biosynthetic process"/>
    <property type="evidence" value="ECO:0007669"/>
    <property type="project" value="TreeGrafter"/>
</dbReference>
<dbReference type="InterPro" id="IPR042104">
    <property type="entry name" value="PKS_dehydratase_sf"/>
</dbReference>
<evidence type="ECO:0000313" key="10">
    <source>
        <dbReference type="EMBL" id="KAA8641966.1"/>
    </source>
</evidence>
<dbReference type="InterPro" id="IPR050091">
    <property type="entry name" value="PKS_NRPS_Biosynth_Enz"/>
</dbReference>
<dbReference type="InterPro" id="IPR036291">
    <property type="entry name" value="NAD(P)-bd_dom_sf"/>
</dbReference>
<dbReference type="InterPro" id="IPR013968">
    <property type="entry name" value="PKS_KR"/>
</dbReference>
<protein>
    <submittedName>
        <fullName evidence="10">Type I Polyketide synthases (Type I PKS)</fullName>
    </submittedName>
</protein>
<dbReference type="InterPro" id="IPR016035">
    <property type="entry name" value="Acyl_Trfase/lysoPLipase"/>
</dbReference>
<dbReference type="Gene3D" id="3.40.50.720">
    <property type="entry name" value="NAD(P)-binding Rossmann-like Domain"/>
    <property type="match status" value="2"/>
</dbReference>
<gene>
    <name evidence="10" type="ORF">ATNIH1004_010905</name>
</gene>
<dbReference type="SUPFAM" id="SSF50129">
    <property type="entry name" value="GroES-like"/>
    <property type="match status" value="1"/>
</dbReference>
<dbReference type="Pfam" id="PF08242">
    <property type="entry name" value="Methyltransf_12"/>
    <property type="match status" value="1"/>
</dbReference>
<dbReference type="InterPro" id="IPR057326">
    <property type="entry name" value="KR_dom"/>
</dbReference>
<dbReference type="GO" id="GO:0008168">
    <property type="term" value="F:methyltransferase activity"/>
    <property type="evidence" value="ECO:0007669"/>
    <property type="project" value="UniProtKB-KW"/>
</dbReference>
<dbReference type="Proteomes" id="UP000324241">
    <property type="component" value="Unassembled WGS sequence"/>
</dbReference>
<keyword evidence="5" id="KW-0560">Oxidoreductase</keyword>
<evidence type="ECO:0000259" key="8">
    <source>
        <dbReference type="PROSITE" id="PS52004"/>
    </source>
</evidence>
<evidence type="ECO:0000256" key="4">
    <source>
        <dbReference type="ARBA" id="ARBA00022679"/>
    </source>
</evidence>
<evidence type="ECO:0000259" key="9">
    <source>
        <dbReference type="PROSITE" id="PS52019"/>
    </source>
</evidence>
<dbReference type="InterPro" id="IPR032821">
    <property type="entry name" value="PKS_assoc"/>
</dbReference>
<dbReference type="GO" id="GO:0032259">
    <property type="term" value="P:methylation"/>
    <property type="evidence" value="ECO:0007669"/>
    <property type="project" value="UniProtKB-KW"/>
</dbReference>
<feature type="region of interest" description="C-terminal hotdog fold" evidence="7">
    <location>
        <begin position="1065"/>
        <end position="1211"/>
    </location>
</feature>
<dbReference type="Pfam" id="PF02801">
    <property type="entry name" value="Ketoacyl-synt_C"/>
    <property type="match status" value="1"/>
</dbReference>
<feature type="region of interest" description="N-terminal hotdog fold" evidence="7">
    <location>
        <begin position="927"/>
        <end position="1054"/>
    </location>
</feature>
<keyword evidence="1" id="KW-0596">Phosphopantetheine</keyword>
<evidence type="ECO:0000256" key="5">
    <source>
        <dbReference type="ARBA" id="ARBA00023002"/>
    </source>
</evidence>
<keyword evidence="4" id="KW-0808">Transferase</keyword>
<keyword evidence="3" id="KW-0489">Methyltransferase</keyword>
<dbReference type="InterPro" id="IPR014030">
    <property type="entry name" value="Ketoacyl_synth_N"/>
</dbReference>
<dbReference type="InterPro" id="IPR049551">
    <property type="entry name" value="PKS_DH_C"/>
</dbReference>
<dbReference type="SMART" id="SM00825">
    <property type="entry name" value="PKS_KS"/>
    <property type="match status" value="1"/>
</dbReference>
<dbReference type="InterPro" id="IPR029063">
    <property type="entry name" value="SAM-dependent_MTases_sf"/>
</dbReference>
<dbReference type="SUPFAM" id="SSF47336">
    <property type="entry name" value="ACP-like"/>
    <property type="match status" value="1"/>
</dbReference>
<dbReference type="SMART" id="SM00827">
    <property type="entry name" value="PKS_AT"/>
    <property type="match status" value="1"/>
</dbReference>
<dbReference type="InterPro" id="IPR049900">
    <property type="entry name" value="PKS_mFAS_DH"/>
</dbReference>
<dbReference type="InterPro" id="IPR014043">
    <property type="entry name" value="Acyl_transferase_dom"/>
</dbReference>
<dbReference type="Pfam" id="PF00698">
    <property type="entry name" value="Acyl_transf_1"/>
    <property type="match status" value="1"/>
</dbReference>
<dbReference type="InterPro" id="IPR014031">
    <property type="entry name" value="Ketoacyl_synth_C"/>
</dbReference>
<comment type="caution">
    <text evidence="10">The sequence shown here is derived from an EMBL/GenBank/DDBJ whole genome shotgun (WGS) entry which is preliminary data.</text>
</comment>
<keyword evidence="6" id="KW-0511">Multifunctional enzyme</keyword>
<dbReference type="PROSITE" id="PS52004">
    <property type="entry name" value="KS3_2"/>
    <property type="match status" value="1"/>
</dbReference>
<dbReference type="Gene3D" id="3.30.70.3290">
    <property type="match status" value="1"/>
</dbReference>
<feature type="active site" description="Proton acceptor; for dehydratase activity" evidence="7">
    <location>
        <position position="959"/>
    </location>
</feature>
<dbReference type="VEuPathDB" id="FungiDB:EYZ11_006241"/>
<dbReference type="Pfam" id="PF16197">
    <property type="entry name" value="KAsynt_C_assoc"/>
    <property type="match status" value="1"/>
</dbReference>
<dbReference type="Gene3D" id="3.40.47.10">
    <property type="match status" value="1"/>
</dbReference>
<reference evidence="10 11" key="1">
    <citation type="submission" date="2019-08" db="EMBL/GenBank/DDBJ databases">
        <title>The genome sequence of a newly discovered highly antifungal drug resistant Aspergillus species, Aspergillus tanneri NIH 1004.</title>
        <authorList>
            <person name="Mounaud S."/>
            <person name="Singh I."/>
            <person name="Joardar V."/>
            <person name="Pakala S."/>
            <person name="Pakala S."/>
            <person name="Venepally P."/>
            <person name="Chung J.K."/>
            <person name="Losada L."/>
            <person name="Nierman W.C."/>
        </authorList>
    </citation>
    <scope>NUCLEOTIDE SEQUENCE [LARGE SCALE GENOMIC DNA]</scope>
    <source>
        <strain evidence="10 11">NIH1004</strain>
    </source>
</reference>
<dbReference type="Pfam" id="PF23114">
    <property type="entry name" value="NAD-bd_HRPKS_sdrA"/>
    <property type="match status" value="1"/>
</dbReference>
<dbReference type="Gene3D" id="3.10.129.110">
    <property type="entry name" value="Polyketide synthase dehydratase"/>
    <property type="match status" value="1"/>
</dbReference>
<keyword evidence="2" id="KW-0597">Phosphoprotein</keyword>
<dbReference type="InterPro" id="IPR011032">
    <property type="entry name" value="GroES-like_sf"/>
</dbReference>
<evidence type="ECO:0000256" key="1">
    <source>
        <dbReference type="ARBA" id="ARBA00022450"/>
    </source>
</evidence>
<dbReference type="Pfam" id="PF08659">
    <property type="entry name" value="KR"/>
    <property type="match status" value="1"/>
</dbReference>
<dbReference type="Pfam" id="PF08240">
    <property type="entry name" value="ADH_N"/>
    <property type="match status" value="1"/>
</dbReference>
<feature type="domain" description="Ketosynthase family 3 (KS3)" evidence="8">
    <location>
        <begin position="36"/>
        <end position="456"/>
    </location>
</feature>
<proteinExistence type="predicted"/>
<dbReference type="Pfam" id="PF13602">
    <property type="entry name" value="ADH_zinc_N_2"/>
    <property type="match status" value="1"/>
</dbReference>
<dbReference type="SMART" id="SM00826">
    <property type="entry name" value="PKS_DH"/>
    <property type="match status" value="1"/>
</dbReference>
<dbReference type="GeneID" id="54333606"/>
<dbReference type="InterPro" id="IPR049552">
    <property type="entry name" value="PKS_DH_N"/>
</dbReference>
<dbReference type="Pfam" id="PF14765">
    <property type="entry name" value="PS-DH"/>
    <property type="match status" value="1"/>
</dbReference>
<dbReference type="PANTHER" id="PTHR43775">
    <property type="entry name" value="FATTY ACID SYNTHASE"/>
    <property type="match status" value="1"/>
</dbReference>
<dbReference type="SUPFAM" id="SSF53335">
    <property type="entry name" value="S-adenosyl-L-methionine-dependent methyltransferases"/>
    <property type="match status" value="1"/>
</dbReference>
<organism evidence="10 11">
    <name type="scientific">Aspergillus tanneri</name>
    <dbReference type="NCBI Taxonomy" id="1220188"/>
    <lineage>
        <taxon>Eukaryota</taxon>
        <taxon>Fungi</taxon>
        <taxon>Dikarya</taxon>
        <taxon>Ascomycota</taxon>
        <taxon>Pezizomycotina</taxon>
        <taxon>Eurotiomycetes</taxon>
        <taxon>Eurotiomycetidae</taxon>
        <taxon>Eurotiales</taxon>
        <taxon>Aspergillaceae</taxon>
        <taxon>Aspergillus</taxon>
        <taxon>Aspergillus subgen. Circumdati</taxon>
    </lineage>
</organism>
<dbReference type="PROSITE" id="PS52019">
    <property type="entry name" value="PKS_MFAS_DH"/>
    <property type="match status" value="1"/>
</dbReference>
<evidence type="ECO:0000256" key="6">
    <source>
        <dbReference type="ARBA" id="ARBA00023268"/>
    </source>
</evidence>
<dbReference type="SUPFAM" id="SSF52151">
    <property type="entry name" value="FabD/lysophospholipase-like"/>
    <property type="match status" value="1"/>
</dbReference>
<dbReference type="OrthoDB" id="329835at2759"/>
<dbReference type="PANTHER" id="PTHR43775:SF49">
    <property type="entry name" value="SYNTHASE, PUTATIVE (JCVI)-RELATED"/>
    <property type="match status" value="1"/>
</dbReference>
<dbReference type="SMART" id="SM00822">
    <property type="entry name" value="PKS_KR"/>
    <property type="match status" value="1"/>
</dbReference>
<evidence type="ECO:0000256" key="7">
    <source>
        <dbReference type="PROSITE-ProRule" id="PRU01363"/>
    </source>
</evidence>
<dbReference type="InterPro" id="IPR016039">
    <property type="entry name" value="Thiolase-like"/>
</dbReference>
<dbReference type="SUPFAM" id="SSF51735">
    <property type="entry name" value="NAD(P)-binding Rossmann-fold domains"/>
    <property type="match status" value="2"/>
</dbReference>
<dbReference type="InterPro" id="IPR016036">
    <property type="entry name" value="Malonyl_transacylase_ACP-bd"/>
</dbReference>
<dbReference type="InterPro" id="IPR036736">
    <property type="entry name" value="ACP-like_sf"/>
</dbReference>
<dbReference type="InterPro" id="IPR020841">
    <property type="entry name" value="PKS_Beta-ketoAc_synthase_dom"/>
</dbReference>
<dbReference type="InterPro" id="IPR001227">
    <property type="entry name" value="Ac_transferase_dom_sf"/>
</dbReference>
<dbReference type="GO" id="GO:0016491">
    <property type="term" value="F:oxidoreductase activity"/>
    <property type="evidence" value="ECO:0007669"/>
    <property type="project" value="UniProtKB-KW"/>
</dbReference>
<dbReference type="SUPFAM" id="SSF53901">
    <property type="entry name" value="Thiolase-like"/>
    <property type="match status" value="1"/>
</dbReference>
<dbReference type="InterPro" id="IPR013154">
    <property type="entry name" value="ADH-like_N"/>
</dbReference>
<dbReference type="SMART" id="SM00829">
    <property type="entry name" value="PKS_ER"/>
    <property type="match status" value="1"/>
</dbReference>
<accession>A0A5M9M8N8</accession>
<dbReference type="Pfam" id="PF00109">
    <property type="entry name" value="ketoacyl-synt"/>
    <property type="match status" value="1"/>
</dbReference>
<dbReference type="Gene3D" id="3.40.366.10">
    <property type="entry name" value="Malonyl-Coenzyme A Acyl Carrier Protein, domain 2"/>
    <property type="match status" value="1"/>
</dbReference>
<dbReference type="RefSeq" id="XP_033421328.1">
    <property type="nucleotide sequence ID" value="XM_033575473.1"/>
</dbReference>
<evidence type="ECO:0000256" key="3">
    <source>
        <dbReference type="ARBA" id="ARBA00022603"/>
    </source>
</evidence>
<dbReference type="CDD" id="cd00833">
    <property type="entry name" value="PKS"/>
    <property type="match status" value="1"/>
</dbReference>
<dbReference type="Gene3D" id="3.90.180.10">
    <property type="entry name" value="Medium-chain alcohol dehydrogenases, catalytic domain"/>
    <property type="match status" value="1"/>
</dbReference>
<feature type="domain" description="PKS/mFAS DH" evidence="9">
    <location>
        <begin position="927"/>
        <end position="1211"/>
    </location>
</feature>
<dbReference type="EMBL" id="QUQM01000008">
    <property type="protein sequence ID" value="KAA8641966.1"/>
    <property type="molecule type" value="Genomic_DNA"/>
</dbReference>